<proteinExistence type="predicted"/>
<organism evidence="1">
    <name type="scientific">uncultured marine virus</name>
    <dbReference type="NCBI Taxonomy" id="186617"/>
    <lineage>
        <taxon>Viruses</taxon>
        <taxon>environmental samples</taxon>
    </lineage>
</organism>
<name>S4TDV0_9VIRU</name>
<accession>S4TDV0</accession>
<protein>
    <submittedName>
        <fullName evidence="1">Uncharacterized protein</fullName>
    </submittedName>
</protein>
<dbReference type="EMBL" id="JX904612">
    <property type="protein sequence ID" value="AGA18465.1"/>
    <property type="molecule type" value="Genomic_DNA"/>
</dbReference>
<evidence type="ECO:0000313" key="1">
    <source>
        <dbReference type="EMBL" id="AGA18465.1"/>
    </source>
</evidence>
<sequence>MARNNKEHYPVVRTGRLFRQSPDPIGPKLQVSADQLLSKTNRRLYRQSRYYDMKLDLDPNATRSIDVFVLSDSWMVERSLKMGYAMYLENSMDERERLKGNAIARWSDFRVLSGANITIANPLQYSQFFVPDELANGNFEDTIVVDAAGTSKFFSWGPATASRYSLLEEYDKAGNASVSPEISTGDMPYDNLQADDSAAMANTLQTFGSKPPYDRTGVNAGEAWVKIATLQANTQAQKLSTGFFTAPCGIVLLQDAIDPTAAPVAEGDLQWTVKSGDYKGVHAPSMLE</sequence>
<reference evidence="1" key="1">
    <citation type="journal article" date="2013" name="ISME J.">
        <title>Previously unknown and highly divergent ssDNA viruses populate the oceans.</title>
        <authorList>
            <person name="Labonte J.M."/>
            <person name="Suttle C.A."/>
        </authorList>
    </citation>
    <scope>NUCLEOTIDE SEQUENCE</scope>
</reference>